<protein>
    <recommendedName>
        <fullName evidence="3">N-acetyltransferase domain-containing protein</fullName>
    </recommendedName>
</protein>
<organism evidence="1 2">
    <name type="scientific">Metabacillus bambusae</name>
    <dbReference type="NCBI Taxonomy" id="2795218"/>
    <lineage>
        <taxon>Bacteria</taxon>
        <taxon>Bacillati</taxon>
        <taxon>Bacillota</taxon>
        <taxon>Bacilli</taxon>
        <taxon>Bacillales</taxon>
        <taxon>Bacillaceae</taxon>
        <taxon>Metabacillus</taxon>
    </lineage>
</organism>
<dbReference type="Proteomes" id="UP000663981">
    <property type="component" value="Unassembled WGS sequence"/>
</dbReference>
<dbReference type="InterPro" id="IPR016181">
    <property type="entry name" value="Acyl_CoA_acyltransferase"/>
</dbReference>
<dbReference type="RefSeq" id="WP_207981916.1">
    <property type="nucleotide sequence ID" value="NZ_JAGDEL010000029.1"/>
</dbReference>
<comment type="caution">
    <text evidence="1">The sequence shown here is derived from an EMBL/GenBank/DDBJ whole genome shotgun (WGS) entry which is preliminary data.</text>
</comment>
<dbReference type="EMBL" id="JAGDEL010000029">
    <property type="protein sequence ID" value="MBO1515023.1"/>
    <property type="molecule type" value="Genomic_DNA"/>
</dbReference>
<sequence length="186" mass="21771">MYHKVSSEIDKEIFNKLWGEACIEKGFELESTSSHSALFLIYNKEKSPIGTVELIPYENVENNAEKVFPFSSLDMIKQNPTEVFEIDKVSLLKKYRGSNLKKILNIIYSYAVDNDYTYGITLLEPLFYRSLKTFYKIPIKRVTKEKIFYKGDYVIPSIIDFGIVKSNVKDYKWFLKINENDLAIMK</sequence>
<dbReference type="SUPFAM" id="SSF55729">
    <property type="entry name" value="Acyl-CoA N-acyltransferases (Nat)"/>
    <property type="match status" value="1"/>
</dbReference>
<evidence type="ECO:0000313" key="1">
    <source>
        <dbReference type="EMBL" id="MBO1515023.1"/>
    </source>
</evidence>
<evidence type="ECO:0000313" key="2">
    <source>
        <dbReference type="Proteomes" id="UP000663981"/>
    </source>
</evidence>
<gene>
    <name evidence="1" type="ORF">I7822_25700</name>
</gene>
<evidence type="ECO:0008006" key="3">
    <source>
        <dbReference type="Google" id="ProtNLM"/>
    </source>
</evidence>
<name>A0ABS3NA10_9BACI</name>
<dbReference type="Gene3D" id="3.40.630.30">
    <property type="match status" value="1"/>
</dbReference>
<keyword evidence="2" id="KW-1185">Reference proteome</keyword>
<accession>A0ABS3NA10</accession>
<proteinExistence type="predicted"/>
<reference evidence="1 2" key="1">
    <citation type="submission" date="2021-03" db="EMBL/GenBank/DDBJ databases">
        <title>Whole genome sequence of Metabacillus bambusae BG109.</title>
        <authorList>
            <person name="Jeong J.W."/>
        </authorList>
    </citation>
    <scope>NUCLEOTIDE SEQUENCE [LARGE SCALE GENOMIC DNA]</scope>
    <source>
        <strain evidence="1 2">BG109</strain>
    </source>
</reference>